<feature type="region of interest" description="Disordered" evidence="2">
    <location>
        <begin position="693"/>
        <end position="740"/>
    </location>
</feature>
<evidence type="ECO:0000256" key="2">
    <source>
        <dbReference type="SAM" id="MobiDB-lite"/>
    </source>
</evidence>
<feature type="region of interest" description="Disordered" evidence="2">
    <location>
        <begin position="952"/>
        <end position="972"/>
    </location>
</feature>
<organism evidence="3 4">
    <name type="scientific">Malassezia cuniculi</name>
    <dbReference type="NCBI Taxonomy" id="948313"/>
    <lineage>
        <taxon>Eukaryota</taxon>
        <taxon>Fungi</taxon>
        <taxon>Dikarya</taxon>
        <taxon>Basidiomycota</taxon>
        <taxon>Ustilaginomycotina</taxon>
        <taxon>Malasseziomycetes</taxon>
        <taxon>Malasseziales</taxon>
        <taxon>Malasseziaceae</taxon>
        <taxon>Malassezia</taxon>
    </lineage>
</organism>
<feature type="region of interest" description="Disordered" evidence="2">
    <location>
        <begin position="760"/>
        <end position="789"/>
    </location>
</feature>
<feature type="compositionally biased region" description="Basic and acidic residues" evidence="2">
    <location>
        <begin position="761"/>
        <end position="771"/>
    </location>
</feature>
<feature type="compositionally biased region" description="Polar residues" evidence="2">
    <location>
        <begin position="205"/>
        <end position="223"/>
    </location>
</feature>
<accession>A0AAF0EQW2</accession>
<evidence type="ECO:0000313" key="4">
    <source>
        <dbReference type="Proteomes" id="UP001219933"/>
    </source>
</evidence>
<feature type="region of interest" description="Disordered" evidence="2">
    <location>
        <begin position="1"/>
        <end position="258"/>
    </location>
</feature>
<evidence type="ECO:0000313" key="3">
    <source>
        <dbReference type="EMBL" id="WFD34926.1"/>
    </source>
</evidence>
<keyword evidence="4" id="KW-1185">Reference proteome</keyword>
<protein>
    <submittedName>
        <fullName evidence="3">Uncharacterized protein</fullName>
    </submittedName>
</protein>
<sequence>MSLRSDTAASPNITESWPWRGLDDVSGTSPVPPLSLEDSEQFSRSLGYSFERPVQEQGPTRRSSISYSTAHRSNDDRLHPFDGRRPSSQMETSRPVPTRQPSGTFARFGNSLFHGHRNEADPDAPISPRRRGSLHGLSRRLTMPAAFRREGSFRRKGAQTHNKPAPNSANSWQTVQSSSDGASSEPVVDDAVPAPVFGPGPSFLGSEQTRSSPTEMNPISRTGESAHPSHVVSPLAHPASPTDSSSVPTSAIPIPQPPALSTTPLSFSSVPVSSSGPSTVSENHIIAAYEDTHDSAPPSAEDLQLTVSPTCDRINMFGSLQVTTNYSLSGTVRLNVVGHAFGRYEVKHFAVILTGYSIYSDSSGRYASTKVCEIREPLQQQPMHVTFGDVGACECEFDLFMPGWLPASFNSRNSSTFYSVHAVATVAGIRVDSAPRLIVIQRSRELVPIPVAQMAIFNGAPVPEVTELPSRNPFRASSNPFRASPNPFVSEPESVAADETVTTQAAAPRRTSEDRHQADRERLARRVLLRHFAHAQHLLLPESLGGGKLPIKITLSVPSHTHTTIHLDEDQPPLLFGVQIELDDSWTQARNVGGLRLRELEAMCVQMEKYVTTPSRSYCTAFALQSEGKDIRAADLPRFDRALLRDFPGYMEDKGSALYPYNMFYIKNRMRLEMSGIEPAEWDNVAERFHSHTVGPLPQDIPEKRRSSVHQEDVAEARQNADASAAPAPQTPRSNSLPPLRKRVYSGALSRLSSFAAAIRDTGDQPREPGTHRNSISSQSRRESHDRSRDFIKASYEFEGRDGQGLELTKRRERLSFSLPLTPSSSQRSRSLGTVQLLPDYESPHVRIRHKLKVKLTFGFGAAGSPSQSLVLCVPARFTEAPANEALAQASPIVFPPAARSCIPAEGAPATAVPAAYTHATRAPEAGPNLEGVPYLPAYTQLFREDGSRLGDSLEELPQYPDANARPPRGPDEVELSARLARIFPLVNDRVRDEKTPASTSYLEAAGGDMMPDADDLVEIHAQDDDMMLMEDSAGGLVDVGDSTEIVTVGERALSHATAPAPPISAATLMPQMSFVPSSMRTATSAPETTAGAAAAAAAPAPAPPPAAAPAAAAPLSYAAAPVSPTSPQPPLTAGAYGTPAPPVHSSLFLRSGFTATMRMG</sequence>
<feature type="compositionally biased region" description="Basic and acidic residues" evidence="2">
    <location>
        <begin position="701"/>
        <end position="716"/>
    </location>
</feature>
<keyword evidence="1" id="KW-0945">Host-virus interaction</keyword>
<feature type="compositionally biased region" description="Basic and acidic residues" evidence="2">
    <location>
        <begin position="780"/>
        <end position="789"/>
    </location>
</feature>
<feature type="compositionally biased region" description="Polar residues" evidence="2">
    <location>
        <begin position="159"/>
        <end position="182"/>
    </location>
</feature>
<feature type="region of interest" description="Disordered" evidence="2">
    <location>
        <begin position="1120"/>
        <end position="1139"/>
    </location>
</feature>
<proteinExistence type="predicted"/>
<feature type="region of interest" description="Disordered" evidence="2">
    <location>
        <begin position="471"/>
        <end position="519"/>
    </location>
</feature>
<dbReference type="EMBL" id="CP119878">
    <property type="protein sequence ID" value="WFD34926.1"/>
    <property type="molecule type" value="Genomic_DNA"/>
</dbReference>
<dbReference type="PANTHER" id="PTHR13037">
    <property type="entry name" value="FORMIN"/>
    <property type="match status" value="1"/>
</dbReference>
<name>A0AAF0EQW2_9BASI</name>
<feature type="compositionally biased region" description="Basic and acidic residues" evidence="2">
    <location>
        <begin position="72"/>
        <end position="85"/>
    </location>
</feature>
<gene>
    <name evidence="3" type="ORF">MCUN1_001772</name>
</gene>
<dbReference type="Proteomes" id="UP001219933">
    <property type="component" value="Chromosome 2"/>
</dbReference>
<feature type="compositionally biased region" description="Polar residues" evidence="2">
    <location>
        <begin position="57"/>
        <end position="71"/>
    </location>
</feature>
<evidence type="ECO:0000256" key="1">
    <source>
        <dbReference type="ARBA" id="ARBA00022581"/>
    </source>
</evidence>
<dbReference type="PANTHER" id="PTHR13037:SF24">
    <property type="entry name" value="POLYCOMB PROTEIN PCL-RELATED"/>
    <property type="match status" value="1"/>
</dbReference>
<reference evidence="3" key="1">
    <citation type="submission" date="2023-03" db="EMBL/GenBank/DDBJ databases">
        <title>Mating type loci evolution in Malassezia.</title>
        <authorList>
            <person name="Coelho M.A."/>
        </authorList>
    </citation>
    <scope>NUCLEOTIDE SEQUENCE</scope>
    <source>
        <strain evidence="3">CBS 11721</strain>
    </source>
</reference>
<dbReference type="AlphaFoldDB" id="A0AAF0EQW2"/>
<feature type="compositionally biased region" description="Basic and acidic residues" evidence="2">
    <location>
        <begin position="510"/>
        <end position="519"/>
    </location>
</feature>
<feature type="compositionally biased region" description="Polar residues" evidence="2">
    <location>
        <begin position="1"/>
        <end position="15"/>
    </location>
</feature>